<dbReference type="STRING" id="1123291.SAMN04490355_100651"/>
<dbReference type="SMART" id="SM00387">
    <property type="entry name" value="HATPase_c"/>
    <property type="match status" value="1"/>
</dbReference>
<keyword evidence="11 14" id="KW-1133">Transmembrane helix</keyword>
<evidence type="ECO:0000259" key="16">
    <source>
        <dbReference type="PROSITE" id="PS50885"/>
    </source>
</evidence>
<organism evidence="17 18">
    <name type="scientific">Pelosinus propionicus DSM 13327</name>
    <dbReference type="NCBI Taxonomy" id="1123291"/>
    <lineage>
        <taxon>Bacteria</taxon>
        <taxon>Bacillati</taxon>
        <taxon>Bacillota</taxon>
        <taxon>Negativicutes</taxon>
        <taxon>Selenomonadales</taxon>
        <taxon>Sporomusaceae</taxon>
        <taxon>Pelosinus</taxon>
    </lineage>
</organism>
<keyword evidence="5" id="KW-0597">Phosphoprotein</keyword>
<dbReference type="InterPro" id="IPR003661">
    <property type="entry name" value="HisK_dim/P_dom"/>
</dbReference>
<dbReference type="SUPFAM" id="SSF55874">
    <property type="entry name" value="ATPase domain of HSP90 chaperone/DNA topoisomerase II/histidine kinase"/>
    <property type="match status" value="1"/>
</dbReference>
<dbReference type="Pfam" id="PF02518">
    <property type="entry name" value="HATPase_c"/>
    <property type="match status" value="1"/>
</dbReference>
<evidence type="ECO:0000313" key="18">
    <source>
        <dbReference type="Proteomes" id="UP000199520"/>
    </source>
</evidence>
<evidence type="ECO:0000256" key="12">
    <source>
        <dbReference type="ARBA" id="ARBA00023012"/>
    </source>
</evidence>
<feature type="domain" description="HAMP" evidence="16">
    <location>
        <begin position="210"/>
        <end position="262"/>
    </location>
</feature>
<evidence type="ECO:0000313" key="17">
    <source>
        <dbReference type="EMBL" id="SFL48361.1"/>
    </source>
</evidence>
<keyword evidence="6" id="KW-0808">Transferase</keyword>
<sequence>MTVSLRTKLFIILSGLVLFFVLMFLGLTRVGLEKFYISQKKEALITSSTNFDLLYQGDPKELSLELERINNTLGAAIIIFTKEGQLKYSSFGPLVDQEPSGPTPHPLFPNIFDNPALSRTTPPRFPPGPPPVIKSREIIDNRTILEMEHDQVLKIDFMIIRHQMKNNDIMVIKQPLALISESVSVAAQFIIFTGVLSVIAGCTWAFFFAKRFTLPIMELNRVAQSMSQLDFSQKCIINRSDEIGELGKSINHLSYQLDTAISELNKKNQQLMADVEKERKLDTMRKNFVSSVSHELKTPLSLILGYAEGLRENVAQDEDSKNYYCSVIIDEAEKMDKLVRDLLNLSQIESGFFQLNRTTFDFALLLHDILLKYSTILAERKILLDIDTTGHYVVYGDELRIEQVLLNLFTNAIDHAEFKKIIKIWIEETDTQLRVFVYNSGRPIPEESFEKIWTSFYKVDEARTREYGGYGLGLSIVRAIQELHGSEYGVDNIDDGVVFWFDLSKAKKI</sequence>
<dbReference type="RefSeq" id="WP_090933335.1">
    <property type="nucleotide sequence ID" value="NZ_FOTS01000006.1"/>
</dbReference>
<dbReference type="PROSITE" id="PS50109">
    <property type="entry name" value="HIS_KIN"/>
    <property type="match status" value="1"/>
</dbReference>
<keyword evidence="7 14" id="KW-0812">Transmembrane</keyword>
<feature type="transmembrane region" description="Helical" evidence="14">
    <location>
        <begin position="189"/>
        <end position="209"/>
    </location>
</feature>
<dbReference type="CDD" id="cd00082">
    <property type="entry name" value="HisKA"/>
    <property type="match status" value="1"/>
</dbReference>
<dbReference type="OrthoDB" id="9762826at2"/>
<evidence type="ECO:0000256" key="4">
    <source>
        <dbReference type="ARBA" id="ARBA00022475"/>
    </source>
</evidence>
<dbReference type="InterPro" id="IPR003660">
    <property type="entry name" value="HAMP_dom"/>
</dbReference>
<evidence type="ECO:0000259" key="15">
    <source>
        <dbReference type="PROSITE" id="PS50109"/>
    </source>
</evidence>
<dbReference type="GO" id="GO:0000155">
    <property type="term" value="F:phosphorelay sensor kinase activity"/>
    <property type="evidence" value="ECO:0007669"/>
    <property type="project" value="InterPro"/>
</dbReference>
<dbReference type="PANTHER" id="PTHR45528">
    <property type="entry name" value="SENSOR HISTIDINE KINASE CPXA"/>
    <property type="match status" value="1"/>
</dbReference>
<dbReference type="SUPFAM" id="SSF47384">
    <property type="entry name" value="Homodimeric domain of signal transducing histidine kinase"/>
    <property type="match status" value="1"/>
</dbReference>
<keyword evidence="10" id="KW-0067">ATP-binding</keyword>
<dbReference type="InterPro" id="IPR036097">
    <property type="entry name" value="HisK_dim/P_sf"/>
</dbReference>
<keyword evidence="9" id="KW-0418">Kinase</keyword>
<dbReference type="CDD" id="cd06225">
    <property type="entry name" value="HAMP"/>
    <property type="match status" value="1"/>
</dbReference>
<evidence type="ECO:0000256" key="7">
    <source>
        <dbReference type="ARBA" id="ARBA00022692"/>
    </source>
</evidence>
<dbReference type="InterPro" id="IPR036890">
    <property type="entry name" value="HATPase_C_sf"/>
</dbReference>
<dbReference type="PRINTS" id="PR01780">
    <property type="entry name" value="LANTIREGPROT"/>
</dbReference>
<dbReference type="PROSITE" id="PS50885">
    <property type="entry name" value="HAMP"/>
    <property type="match status" value="1"/>
</dbReference>
<reference evidence="18" key="1">
    <citation type="submission" date="2016-10" db="EMBL/GenBank/DDBJ databases">
        <authorList>
            <person name="Varghese N."/>
            <person name="Submissions S."/>
        </authorList>
    </citation>
    <scope>NUCLEOTIDE SEQUENCE [LARGE SCALE GENOMIC DNA]</scope>
    <source>
        <strain evidence="18">DSM 13327</strain>
    </source>
</reference>
<keyword evidence="8" id="KW-0547">Nucleotide-binding</keyword>
<feature type="transmembrane region" description="Helical" evidence="14">
    <location>
        <begin position="9"/>
        <end position="32"/>
    </location>
</feature>
<dbReference type="EC" id="2.7.13.3" evidence="3"/>
<keyword evidence="12" id="KW-0902">Two-component regulatory system</keyword>
<dbReference type="PANTHER" id="PTHR45528:SF1">
    <property type="entry name" value="SENSOR HISTIDINE KINASE CPXA"/>
    <property type="match status" value="1"/>
</dbReference>
<dbReference type="AlphaFoldDB" id="A0A1I4I3I2"/>
<dbReference type="GO" id="GO:0005524">
    <property type="term" value="F:ATP binding"/>
    <property type="evidence" value="ECO:0007669"/>
    <property type="project" value="UniProtKB-KW"/>
</dbReference>
<evidence type="ECO:0000256" key="13">
    <source>
        <dbReference type="ARBA" id="ARBA00023136"/>
    </source>
</evidence>
<dbReference type="FunFam" id="1.10.287.130:FF:000001">
    <property type="entry name" value="Two-component sensor histidine kinase"/>
    <property type="match status" value="1"/>
</dbReference>
<dbReference type="InterPro" id="IPR005467">
    <property type="entry name" value="His_kinase_dom"/>
</dbReference>
<evidence type="ECO:0000256" key="11">
    <source>
        <dbReference type="ARBA" id="ARBA00022989"/>
    </source>
</evidence>
<dbReference type="InterPro" id="IPR003594">
    <property type="entry name" value="HATPase_dom"/>
</dbReference>
<dbReference type="InterPro" id="IPR050398">
    <property type="entry name" value="HssS/ArlS-like"/>
</dbReference>
<evidence type="ECO:0000256" key="14">
    <source>
        <dbReference type="SAM" id="Phobius"/>
    </source>
</evidence>
<dbReference type="EMBL" id="FOTS01000006">
    <property type="protein sequence ID" value="SFL48361.1"/>
    <property type="molecule type" value="Genomic_DNA"/>
</dbReference>
<feature type="domain" description="Histidine kinase" evidence="15">
    <location>
        <begin position="291"/>
        <end position="507"/>
    </location>
</feature>
<accession>A0A1I4I3I2</accession>
<comment type="subcellular location">
    <subcellularLocation>
        <location evidence="2">Cell membrane</location>
        <topology evidence="2">Multi-pass membrane protein</topology>
    </subcellularLocation>
</comment>
<dbReference type="GO" id="GO:0005886">
    <property type="term" value="C:plasma membrane"/>
    <property type="evidence" value="ECO:0007669"/>
    <property type="project" value="UniProtKB-SubCell"/>
</dbReference>
<dbReference type="Gene3D" id="3.30.565.10">
    <property type="entry name" value="Histidine kinase-like ATPase, C-terminal domain"/>
    <property type="match status" value="1"/>
</dbReference>
<dbReference type="SUPFAM" id="SSF158472">
    <property type="entry name" value="HAMP domain-like"/>
    <property type="match status" value="1"/>
</dbReference>
<evidence type="ECO:0000256" key="8">
    <source>
        <dbReference type="ARBA" id="ARBA00022741"/>
    </source>
</evidence>
<evidence type="ECO:0000256" key="2">
    <source>
        <dbReference type="ARBA" id="ARBA00004651"/>
    </source>
</evidence>
<dbReference type="Pfam" id="PF00672">
    <property type="entry name" value="HAMP"/>
    <property type="match status" value="1"/>
</dbReference>
<evidence type="ECO:0000256" key="10">
    <source>
        <dbReference type="ARBA" id="ARBA00022840"/>
    </source>
</evidence>
<keyword evidence="18" id="KW-1185">Reference proteome</keyword>
<dbReference type="Pfam" id="PF00512">
    <property type="entry name" value="HisKA"/>
    <property type="match status" value="1"/>
</dbReference>
<comment type="catalytic activity">
    <reaction evidence="1">
        <text>ATP + protein L-histidine = ADP + protein N-phospho-L-histidine.</text>
        <dbReference type="EC" id="2.7.13.3"/>
    </reaction>
</comment>
<name>A0A1I4I3I2_9FIRM</name>
<evidence type="ECO:0000256" key="5">
    <source>
        <dbReference type="ARBA" id="ARBA00022553"/>
    </source>
</evidence>
<keyword evidence="4" id="KW-1003">Cell membrane</keyword>
<evidence type="ECO:0000256" key="3">
    <source>
        <dbReference type="ARBA" id="ARBA00012438"/>
    </source>
</evidence>
<evidence type="ECO:0000256" key="1">
    <source>
        <dbReference type="ARBA" id="ARBA00000085"/>
    </source>
</evidence>
<dbReference type="Gene3D" id="6.10.340.10">
    <property type="match status" value="1"/>
</dbReference>
<dbReference type="Gene3D" id="1.10.287.130">
    <property type="match status" value="1"/>
</dbReference>
<dbReference type="SMART" id="SM00304">
    <property type="entry name" value="HAMP"/>
    <property type="match status" value="1"/>
</dbReference>
<dbReference type="SMART" id="SM00388">
    <property type="entry name" value="HisKA"/>
    <property type="match status" value="1"/>
</dbReference>
<evidence type="ECO:0000256" key="9">
    <source>
        <dbReference type="ARBA" id="ARBA00022777"/>
    </source>
</evidence>
<proteinExistence type="predicted"/>
<dbReference type="InterPro" id="IPR008358">
    <property type="entry name" value="Sig_transdc_His_kin/Pase_MprB"/>
</dbReference>
<gene>
    <name evidence="17" type="ORF">SAMN04490355_100651</name>
</gene>
<protein>
    <recommendedName>
        <fullName evidence="3">histidine kinase</fullName>
        <ecNumber evidence="3">2.7.13.3</ecNumber>
    </recommendedName>
</protein>
<keyword evidence="13 14" id="KW-0472">Membrane</keyword>
<dbReference type="Proteomes" id="UP000199520">
    <property type="component" value="Unassembled WGS sequence"/>
</dbReference>
<evidence type="ECO:0000256" key="6">
    <source>
        <dbReference type="ARBA" id="ARBA00022679"/>
    </source>
</evidence>